<protein>
    <submittedName>
        <fullName evidence="1">Uncharacterized protein</fullName>
    </submittedName>
</protein>
<gene>
    <name evidence="1" type="ORF">EYS08_03950</name>
</gene>
<name>A0A4Q9HGV2_9SPHI</name>
<dbReference type="OrthoDB" id="1243570at2"/>
<evidence type="ECO:0000313" key="1">
    <source>
        <dbReference type="EMBL" id="TBO44468.1"/>
    </source>
</evidence>
<proteinExistence type="predicted"/>
<comment type="caution">
    <text evidence="1">The sequence shown here is derived from an EMBL/GenBank/DDBJ whole genome shotgun (WGS) entry which is preliminary data.</text>
</comment>
<sequence length="184" mass="21300">MTPTEQFCRILRERSTDHLSAGRLLFTNQLYGQVISTLRQELDSMVRAIFLLNQDLAPRQHFIGQTLQNEKWTWPNTRSQITDRNMVDLANSMYGWTNSVYKLGCAFIHLSPMADYRNENPFRQLSPDEINSIKQHLHDYHSFPLANDLNMEAVSPYLLKVLDKVSSNLECYIGYLEADKIGVS</sequence>
<dbReference type="RefSeq" id="WP_131028543.1">
    <property type="nucleotide sequence ID" value="NZ_SIXF01000002.1"/>
</dbReference>
<evidence type="ECO:0000313" key="2">
    <source>
        <dbReference type="Proteomes" id="UP000291819"/>
    </source>
</evidence>
<dbReference type="Proteomes" id="UP000291819">
    <property type="component" value="Unassembled WGS sequence"/>
</dbReference>
<accession>A0A4Q9HGV2</accession>
<organism evidence="1 2">
    <name type="scientific">Pedobacter kyonggii</name>
    <dbReference type="NCBI Taxonomy" id="1926871"/>
    <lineage>
        <taxon>Bacteria</taxon>
        <taxon>Pseudomonadati</taxon>
        <taxon>Bacteroidota</taxon>
        <taxon>Sphingobacteriia</taxon>
        <taxon>Sphingobacteriales</taxon>
        <taxon>Sphingobacteriaceae</taxon>
        <taxon>Pedobacter</taxon>
    </lineage>
</organism>
<keyword evidence="2" id="KW-1185">Reference proteome</keyword>
<dbReference type="AlphaFoldDB" id="A0A4Q9HGV2"/>
<dbReference type="EMBL" id="SIXF01000002">
    <property type="protein sequence ID" value="TBO44468.1"/>
    <property type="molecule type" value="Genomic_DNA"/>
</dbReference>
<reference evidence="1 2" key="1">
    <citation type="submission" date="2019-02" db="EMBL/GenBank/DDBJ databases">
        <title>Pedobacter kyonggii whole genome sequence analysis.</title>
        <authorList>
            <person name="Dahal R.H."/>
        </authorList>
    </citation>
    <scope>NUCLEOTIDE SEQUENCE [LARGE SCALE GENOMIC DNA]</scope>
    <source>
        <strain evidence="1 2">K-4-11-1</strain>
    </source>
</reference>